<dbReference type="KEGG" id="dak:DaAHT2_1059"/>
<sequence>MSDGQSVQPPGEKMRRALAWVGECLADEPQRNRLTLLREAEIRFDLSPAECEFLDQNFGCRRRSQHHG</sequence>
<keyword evidence="2" id="KW-1185">Reference proteome</keyword>
<dbReference type="InParanoid" id="D6Z2I2"/>
<evidence type="ECO:0000313" key="1">
    <source>
        <dbReference type="EMBL" id="ADH85757.1"/>
    </source>
</evidence>
<evidence type="ECO:0000313" key="2">
    <source>
        <dbReference type="Proteomes" id="UP000001508"/>
    </source>
</evidence>
<organism evidence="1 2">
    <name type="scientific">Desulfurivibrio alkaliphilus (strain DSM 19089 / UNIQEM U267 / AHT2)</name>
    <dbReference type="NCBI Taxonomy" id="589865"/>
    <lineage>
        <taxon>Bacteria</taxon>
        <taxon>Pseudomonadati</taxon>
        <taxon>Thermodesulfobacteriota</taxon>
        <taxon>Desulfobulbia</taxon>
        <taxon>Desulfobulbales</taxon>
        <taxon>Desulfobulbaceae</taxon>
        <taxon>Desulfurivibrio</taxon>
    </lineage>
</organism>
<dbReference type="STRING" id="589865.DaAHT2_1059"/>
<dbReference type="OrthoDB" id="5422828at2"/>
<accession>D6Z2I2</accession>
<name>D6Z2I2_DESAT</name>
<gene>
    <name evidence="1" type="ordered locus">DaAHT2_1059</name>
</gene>
<protein>
    <submittedName>
        <fullName evidence="1">Uncharacterized protein</fullName>
    </submittedName>
</protein>
<dbReference type="RefSeq" id="WP_013163286.1">
    <property type="nucleotide sequence ID" value="NC_014216.1"/>
</dbReference>
<reference evidence="2" key="1">
    <citation type="submission" date="2010-02" db="EMBL/GenBank/DDBJ databases">
        <title>Complete sequence of Desulfurivibrio alkaliphilus AHT2.</title>
        <authorList>
            <consortium name="US DOE Joint Genome Institute"/>
            <person name="Pitluck S."/>
            <person name="Chertkov O."/>
            <person name="Detter J.C."/>
            <person name="Han C."/>
            <person name="Tapia R."/>
            <person name="Larimer F."/>
            <person name="Land M."/>
            <person name="Hauser L."/>
            <person name="Kyrpides N."/>
            <person name="Mikhailova N."/>
            <person name="Sorokin D.Y."/>
            <person name="Muyzer G."/>
            <person name="Woyke T."/>
        </authorList>
    </citation>
    <scope>NUCLEOTIDE SEQUENCE [LARGE SCALE GENOMIC DNA]</scope>
    <source>
        <strain evidence="2">DSM 19089 / UNIQEM U267 / AHT2</strain>
    </source>
</reference>
<dbReference type="EMBL" id="CP001940">
    <property type="protein sequence ID" value="ADH85757.1"/>
    <property type="molecule type" value="Genomic_DNA"/>
</dbReference>
<dbReference type="HOGENOM" id="CLU_188261_1_0_7"/>
<dbReference type="Proteomes" id="UP000001508">
    <property type="component" value="Chromosome"/>
</dbReference>
<proteinExistence type="predicted"/>
<dbReference type="AlphaFoldDB" id="D6Z2I2"/>